<dbReference type="EMBL" id="PYFQ01000001">
    <property type="protein sequence ID" value="PSK40421.1"/>
    <property type="molecule type" value="Genomic_DNA"/>
</dbReference>
<comment type="subcellular location">
    <subcellularLocation>
        <location evidence="1">Nucleus</location>
    </subcellularLocation>
</comment>
<dbReference type="GO" id="GO:0000398">
    <property type="term" value="P:mRNA splicing, via spliceosome"/>
    <property type="evidence" value="ECO:0007669"/>
    <property type="project" value="EnsemblFungi"/>
</dbReference>
<dbReference type="OrthoDB" id="277109at2759"/>
<keyword evidence="3" id="KW-0539">Nucleus</keyword>
<protein>
    <recommendedName>
        <fullName evidence="6">Pre-mRNA-splicing factor BUD31</fullName>
    </recommendedName>
</protein>
<dbReference type="VEuPathDB" id="FungiDB:C7M61_000060"/>
<dbReference type="GO" id="GO:0005686">
    <property type="term" value="C:U2 snRNP"/>
    <property type="evidence" value="ECO:0007669"/>
    <property type="project" value="EnsemblFungi"/>
</dbReference>
<accession>A0A2P7YWS1</accession>
<dbReference type="STRING" id="418784.A0A2P7YWS1"/>
<evidence type="ECO:0000256" key="1">
    <source>
        <dbReference type="ARBA" id="ARBA00004123"/>
    </source>
</evidence>
<comment type="similarity">
    <text evidence="2">Belongs to the BUD31 (G10) family.</text>
</comment>
<evidence type="ECO:0000313" key="5">
    <source>
        <dbReference type="Proteomes" id="UP000241107"/>
    </source>
</evidence>
<dbReference type="Pfam" id="PF01125">
    <property type="entry name" value="BUD31"/>
    <property type="match status" value="1"/>
</dbReference>
<dbReference type="PANTHER" id="PTHR19411:SF0">
    <property type="entry name" value="PROTEIN BUD31 HOMOLOG"/>
    <property type="match status" value="1"/>
</dbReference>
<dbReference type="PANTHER" id="PTHR19411">
    <property type="entry name" value="PROTEIN BUD31-RELATED"/>
    <property type="match status" value="1"/>
</dbReference>
<dbReference type="AlphaFoldDB" id="A0A2P7YWS1"/>
<reference evidence="4 5" key="1">
    <citation type="submission" date="2018-03" db="EMBL/GenBank/DDBJ databases">
        <title>Candida pseudohaemulonii genome assembly and annotation.</title>
        <authorList>
            <person name="Munoz J.F."/>
            <person name="Gade L.G."/>
            <person name="Chow N.A."/>
            <person name="Litvintseva A.P."/>
            <person name="Loparev V.N."/>
            <person name="Cuomo C.A."/>
        </authorList>
    </citation>
    <scope>NUCLEOTIDE SEQUENCE [LARGE SCALE GENOMIC DNA]</scope>
    <source>
        <strain evidence="4 5">B12108</strain>
    </source>
</reference>
<dbReference type="InterPro" id="IPR001748">
    <property type="entry name" value="BUD31"/>
</dbReference>
<dbReference type="PRINTS" id="PR00322">
    <property type="entry name" value="G10"/>
</dbReference>
<evidence type="ECO:0008006" key="6">
    <source>
        <dbReference type="Google" id="ProtNLM"/>
    </source>
</evidence>
<gene>
    <name evidence="4" type="ORF">C7M61_000060</name>
</gene>
<sequence>MPKVKTKKVPEDYDKVKPTIEKLQVKLKEAERKALKTETKHSSLWPILKLNHQISRYVYSMYYERKLISKELYDYLLRQKFVNADLIAKWKKQGYERLCCVNCIIAKEKNHGSTCICRVPRNQLKDEQRESEGCITCGCQGCASTDKE</sequence>
<organism evidence="4 5">
    <name type="scientific">Candidozyma pseudohaemuli</name>
    <dbReference type="NCBI Taxonomy" id="418784"/>
    <lineage>
        <taxon>Eukaryota</taxon>
        <taxon>Fungi</taxon>
        <taxon>Dikarya</taxon>
        <taxon>Ascomycota</taxon>
        <taxon>Saccharomycotina</taxon>
        <taxon>Pichiomycetes</taxon>
        <taxon>Metschnikowiaceae</taxon>
        <taxon>Candidozyma</taxon>
    </lineage>
</organism>
<proteinExistence type="inferred from homology"/>
<dbReference type="RefSeq" id="XP_024715120.1">
    <property type="nucleotide sequence ID" value="XM_024855521.1"/>
</dbReference>
<name>A0A2P7YWS1_9ASCO</name>
<dbReference type="GeneID" id="36563454"/>
<evidence type="ECO:0000256" key="2">
    <source>
        <dbReference type="ARBA" id="ARBA00005287"/>
    </source>
</evidence>
<evidence type="ECO:0000313" key="4">
    <source>
        <dbReference type="EMBL" id="PSK40421.1"/>
    </source>
</evidence>
<dbReference type="GO" id="GO:0000974">
    <property type="term" value="C:Prp19 complex"/>
    <property type="evidence" value="ECO:0007669"/>
    <property type="project" value="EnsemblFungi"/>
</dbReference>
<keyword evidence="5" id="KW-1185">Reference proteome</keyword>
<dbReference type="GO" id="GO:0005681">
    <property type="term" value="C:spliceosomal complex"/>
    <property type="evidence" value="ECO:0007669"/>
    <property type="project" value="TreeGrafter"/>
</dbReference>
<evidence type="ECO:0000256" key="3">
    <source>
        <dbReference type="ARBA" id="ARBA00023242"/>
    </source>
</evidence>
<dbReference type="Proteomes" id="UP000241107">
    <property type="component" value="Unassembled WGS sequence"/>
</dbReference>
<comment type="caution">
    <text evidence="4">The sequence shown here is derived from an EMBL/GenBank/DDBJ whole genome shotgun (WGS) entry which is preliminary data.</text>
</comment>